<dbReference type="Proteomes" id="UP000034866">
    <property type="component" value="Chromosome"/>
</dbReference>
<dbReference type="Gene3D" id="2.60.40.4150">
    <property type="entry name" value="Type VI secretion system, lipoprotein SciN"/>
    <property type="match status" value="1"/>
</dbReference>
<keyword evidence="2" id="KW-1185">Reference proteome</keyword>
<dbReference type="NCBIfam" id="TIGR03352">
    <property type="entry name" value="VI_chp_3"/>
    <property type="match status" value="1"/>
</dbReference>
<dbReference type="PANTHER" id="PTHR37625:SF4">
    <property type="entry name" value="OUTER MEMBRANE LIPOPROTEIN"/>
    <property type="match status" value="1"/>
</dbReference>
<dbReference type="PATRIC" id="fig|230089.6.peg.2517"/>
<evidence type="ECO:0000313" key="2">
    <source>
        <dbReference type="Proteomes" id="UP000034866"/>
    </source>
</evidence>
<accession>A0A0F7LPR7</accession>
<dbReference type="Pfam" id="PF12790">
    <property type="entry name" value="T6SS-SciN"/>
    <property type="match status" value="1"/>
</dbReference>
<evidence type="ECO:0008006" key="3">
    <source>
        <dbReference type="Google" id="ProtNLM"/>
    </source>
</evidence>
<dbReference type="InterPro" id="IPR038706">
    <property type="entry name" value="Type_VI_SciN-like_sf"/>
</dbReference>
<dbReference type="InterPro" id="IPR017734">
    <property type="entry name" value="T6SS_SciN"/>
</dbReference>
<proteinExistence type="predicted"/>
<dbReference type="STRING" id="230089.VY86_11335"/>
<reference evidence="1 2" key="1">
    <citation type="journal article" date="2015" name="J. Biotechnol.">
        <title>Complete genome sequence of Photorhabdus temperata subsp. thracensis 39-8(T), an entomopathogenic bacterium for the improved commercial bioinsecticide.</title>
        <authorList>
            <person name="Kwak Y."/>
            <person name="Shin J.H."/>
        </authorList>
    </citation>
    <scope>NUCLEOTIDE SEQUENCE [LARGE SCALE GENOMIC DNA]</scope>
    <source>
        <strain evidence="1 2">DSM 15199</strain>
    </source>
</reference>
<dbReference type="OrthoDB" id="5471061at2"/>
<name>A0A0F7LPR7_9GAMM</name>
<reference evidence="2" key="2">
    <citation type="submission" date="2015-03" db="EMBL/GenBank/DDBJ databases">
        <title>Genome sequence of Azospirillum thiophilum strain DSM 21654T.</title>
        <authorList>
            <person name="Kwak Y."/>
            <person name="Shin J.-H."/>
        </authorList>
    </citation>
    <scope>NUCLEOTIDE SEQUENCE [LARGE SCALE GENOMIC DNA]</scope>
    <source>
        <strain evidence="2">DSM 15199</strain>
    </source>
</reference>
<sequence length="175" mass="19574">MLFFPHDKNHYFSSFILLSILLTVSCSANKVEKNIPYTIKFQAQGDINNSAPLKLNILLLNDPDKFNQADALALQKTPNSALDNTVLYQKSIFLLPIKGKNDISITVNAPSAEKYIAIWAEYQNITDKQWRFVIPLSSFPTVSYLSALNPFSSSEPYQLITVTSHGLQMASESAK</sequence>
<dbReference type="PANTHER" id="PTHR37625">
    <property type="entry name" value="OUTER MEMBRANE LIPOPROTEIN-RELATED"/>
    <property type="match status" value="1"/>
</dbReference>
<gene>
    <name evidence="1" type="ORF">VY86_11335</name>
</gene>
<protein>
    <recommendedName>
        <fullName evidence="3">Type VI secretion lipoprotein/VasD</fullName>
    </recommendedName>
</protein>
<dbReference type="AlphaFoldDB" id="A0A0F7LPR7"/>
<organism evidence="1 2">
    <name type="scientific">Photorhabdus thracensis</name>
    <dbReference type="NCBI Taxonomy" id="230089"/>
    <lineage>
        <taxon>Bacteria</taxon>
        <taxon>Pseudomonadati</taxon>
        <taxon>Pseudomonadota</taxon>
        <taxon>Gammaproteobacteria</taxon>
        <taxon>Enterobacterales</taxon>
        <taxon>Morganellaceae</taxon>
        <taxon>Photorhabdus</taxon>
    </lineage>
</organism>
<dbReference type="RefSeq" id="WP_046975023.1">
    <property type="nucleotide sequence ID" value="NZ_CP011104.1"/>
</dbReference>
<dbReference type="KEGG" id="ptt:VY86_11335"/>
<dbReference type="EMBL" id="CP011104">
    <property type="protein sequence ID" value="AKH63837.1"/>
    <property type="molecule type" value="Genomic_DNA"/>
</dbReference>
<evidence type="ECO:0000313" key="1">
    <source>
        <dbReference type="EMBL" id="AKH63837.1"/>
    </source>
</evidence>